<dbReference type="Proteomes" id="UP000030744">
    <property type="component" value="Unassembled WGS sequence"/>
</dbReference>
<dbReference type="OrthoDB" id="348002at2759"/>
<evidence type="ECO:0000256" key="1">
    <source>
        <dbReference type="SAM" id="MobiDB-lite"/>
    </source>
</evidence>
<dbReference type="VEuPathDB" id="ToxoDB:EMH_0051040"/>
<feature type="region of interest" description="Disordered" evidence="1">
    <location>
        <begin position="1"/>
        <end position="27"/>
    </location>
</feature>
<feature type="compositionally biased region" description="Basic and acidic residues" evidence="1">
    <location>
        <begin position="146"/>
        <end position="157"/>
    </location>
</feature>
<feature type="region of interest" description="Disordered" evidence="1">
    <location>
        <begin position="187"/>
        <end position="226"/>
    </location>
</feature>
<dbReference type="RefSeq" id="XP_013352166.1">
    <property type="nucleotide sequence ID" value="XM_013496712.1"/>
</dbReference>
<feature type="transmembrane region" description="Helical" evidence="2">
    <location>
        <begin position="392"/>
        <end position="414"/>
    </location>
</feature>
<reference evidence="3" key="1">
    <citation type="submission" date="2013-10" db="EMBL/GenBank/DDBJ databases">
        <title>Genomic analysis of the causative agents of coccidiosis in chickens.</title>
        <authorList>
            <person name="Reid A.J."/>
            <person name="Blake D."/>
            <person name="Billington K."/>
            <person name="Browne H."/>
            <person name="Dunn M."/>
            <person name="Hung S."/>
            <person name="Kawahara F."/>
            <person name="Miranda-Saavedra D."/>
            <person name="Mourier T."/>
            <person name="Nagra H."/>
            <person name="Otto T.D."/>
            <person name="Rawlings N."/>
            <person name="Sanchez A."/>
            <person name="Sanders M."/>
            <person name="Subramaniam C."/>
            <person name="Tay Y."/>
            <person name="Dear P."/>
            <person name="Doerig C."/>
            <person name="Gruber A."/>
            <person name="Parkinson J."/>
            <person name="Shirley M."/>
            <person name="Wan K.L."/>
            <person name="Berriman M."/>
            <person name="Tomley F."/>
            <person name="Pain A."/>
        </authorList>
    </citation>
    <scope>NUCLEOTIDE SEQUENCE [LARGE SCALE GENOMIC DNA]</scope>
    <source>
        <strain evidence="3">Houghton</strain>
    </source>
</reference>
<gene>
    <name evidence="3" type="ORF">EMH_0051040</name>
</gene>
<feature type="transmembrane region" description="Helical" evidence="2">
    <location>
        <begin position="421"/>
        <end position="441"/>
    </location>
</feature>
<organism evidence="3 4">
    <name type="scientific">Eimeria mitis</name>
    <dbReference type="NCBI Taxonomy" id="44415"/>
    <lineage>
        <taxon>Eukaryota</taxon>
        <taxon>Sar</taxon>
        <taxon>Alveolata</taxon>
        <taxon>Apicomplexa</taxon>
        <taxon>Conoidasida</taxon>
        <taxon>Coccidia</taxon>
        <taxon>Eucoccidiorida</taxon>
        <taxon>Eimeriorina</taxon>
        <taxon>Eimeriidae</taxon>
        <taxon>Eimeria</taxon>
    </lineage>
</organism>
<dbReference type="GeneID" id="25379785"/>
<dbReference type="EMBL" id="HG682004">
    <property type="protein sequence ID" value="CDJ29597.1"/>
    <property type="molecule type" value="Genomic_DNA"/>
</dbReference>
<accession>U6JZV7</accession>
<feature type="compositionally biased region" description="Basic and acidic residues" evidence="1">
    <location>
        <begin position="49"/>
        <end position="60"/>
    </location>
</feature>
<feature type="compositionally biased region" description="Basic and acidic residues" evidence="1">
    <location>
        <begin position="116"/>
        <end position="128"/>
    </location>
</feature>
<keyword evidence="2" id="KW-0812">Transmembrane</keyword>
<name>U6JZV7_9EIME</name>
<reference evidence="3" key="2">
    <citation type="submission" date="2013-10" db="EMBL/GenBank/DDBJ databases">
        <authorList>
            <person name="Aslett M."/>
        </authorList>
    </citation>
    <scope>NUCLEOTIDE SEQUENCE [LARGE SCALE GENOMIC DNA]</scope>
    <source>
        <strain evidence="3">Houghton</strain>
    </source>
</reference>
<feature type="compositionally biased region" description="Polar residues" evidence="1">
    <location>
        <begin position="1"/>
        <end position="19"/>
    </location>
</feature>
<protein>
    <recommendedName>
        <fullName evidence="5">Transmembrane protein</fullName>
    </recommendedName>
</protein>
<evidence type="ECO:0000256" key="2">
    <source>
        <dbReference type="SAM" id="Phobius"/>
    </source>
</evidence>
<keyword evidence="4" id="KW-1185">Reference proteome</keyword>
<feature type="region of interest" description="Disordered" evidence="1">
    <location>
        <begin position="49"/>
        <end position="165"/>
    </location>
</feature>
<keyword evidence="2" id="KW-0472">Membrane</keyword>
<evidence type="ECO:0000313" key="4">
    <source>
        <dbReference type="Proteomes" id="UP000030744"/>
    </source>
</evidence>
<evidence type="ECO:0000313" key="3">
    <source>
        <dbReference type="EMBL" id="CDJ29597.1"/>
    </source>
</evidence>
<evidence type="ECO:0008006" key="5">
    <source>
        <dbReference type="Google" id="ProtNLM"/>
    </source>
</evidence>
<keyword evidence="2" id="KW-1133">Transmembrane helix</keyword>
<dbReference type="AlphaFoldDB" id="U6JZV7"/>
<sequence length="521" mass="56293">MRSSQAANDSQSKASSQTDDGGDLHDLYNAEMAAHGLKMVDFLSATSLHSEDSDAERDTTGWELRYSTPDVLPRSAKQPASTGARSVDSDTQEDTTQRAEEDQGQTVEFEEEEEVQKDTHTDAYRPCEEEREVSLSLFPEDPPSTTRREQAGKHMLDSTRMSSYSSTRLVSIGNCELSRSVANEAAAGRYASRKRQRTVKEEGPVAPDASSRTGERATEEWAEAPETTCVRNSTAQVFFSEVENCSFGQSQGEKLPCTGMLPANRAQPPAAAAGAAAAAAAEVKAAAEHKTPWARVKEPLQVEARNSSEDTATVEADAWHEGSTVPAHDAENEADDQESSRGVCEGDFSGPLHHYSVSLSPCRSSDPATSRSTEVFETISRAISGCAYGPRLHLLILSCMFLAAWALLTLIYLLEGGRGSRFFVGLAVALSFVLSLCTGAVQLTASLVKWKALKCSLDMDLRERIFASLKRLQLEEEAGDQSSEGKKECGKLLHLLCSSFAGAPEDGLHAKSAKTEVDGYS</sequence>
<feature type="region of interest" description="Disordered" evidence="1">
    <location>
        <begin position="300"/>
        <end position="343"/>
    </location>
</feature>
<proteinExistence type="predicted"/>